<dbReference type="KEGG" id="sfw:WN53_22405"/>
<name>A0A0F7D308_SERFO</name>
<dbReference type="GeneID" id="30322939"/>
<proteinExistence type="predicted"/>
<dbReference type="GO" id="GO:0016989">
    <property type="term" value="F:sigma factor antagonist activity"/>
    <property type="evidence" value="ECO:0007669"/>
    <property type="project" value="TreeGrafter"/>
</dbReference>
<dbReference type="PANTHER" id="PTHR37461:SF1">
    <property type="entry name" value="ANTI-SIGMA-K FACTOR RSKA"/>
    <property type="match status" value="1"/>
</dbReference>
<dbReference type="STRING" id="47917.AV650_18240"/>
<dbReference type="PANTHER" id="PTHR37461">
    <property type="entry name" value="ANTI-SIGMA-K FACTOR RSKA"/>
    <property type="match status" value="1"/>
</dbReference>
<dbReference type="InterPro" id="IPR051474">
    <property type="entry name" value="Anti-sigma-K/W_factor"/>
</dbReference>
<dbReference type="AlphaFoldDB" id="A0A0F7D308"/>
<gene>
    <name evidence="2" type="ORF">NCTC12965_00547</name>
</gene>
<dbReference type="EMBL" id="CABEEZ010000016">
    <property type="protein sequence ID" value="VTR18144.1"/>
    <property type="molecule type" value="Genomic_DNA"/>
</dbReference>
<sequence length="220" mass="23688">MKSKGEYDSALAAEYALGTLRGPARLHFERRIQREPTLAALVARWQTLLAPLDLALTPVLPPERVWKKIQLGLPIEATPRRKRWDYLGWALAAGLAALLLVPRFITQPQDFAPAVVLNAGQQGSGQWIVSMDSGKRHLRLTPLNPQTLAVANSLQLWAISPGEKPRSLGLVAAEKPTELAVNSMALAQGMTIAISLEPAGGSHTGLPTGPVLYSGQLTSL</sequence>
<evidence type="ECO:0000313" key="2">
    <source>
        <dbReference type="EMBL" id="VTR18144.1"/>
    </source>
</evidence>
<reference evidence="2" key="1">
    <citation type="submission" date="2019-05" db="EMBL/GenBank/DDBJ databases">
        <authorList>
            <consortium name="Pathogen Informatics"/>
        </authorList>
    </citation>
    <scope>NUCLEOTIDE SEQUENCE [LARGE SCALE GENOMIC DNA]</scope>
    <source>
        <strain evidence="2">NCTC12965</strain>
    </source>
</reference>
<protein>
    <submittedName>
        <fullName evidence="2">Putative anti-sigmaE protein</fullName>
    </submittedName>
</protein>
<accession>A0A0F7D308</accession>
<dbReference type="GO" id="GO:0005886">
    <property type="term" value="C:plasma membrane"/>
    <property type="evidence" value="ECO:0007669"/>
    <property type="project" value="InterPro"/>
</dbReference>
<dbReference type="Pfam" id="PF10099">
    <property type="entry name" value="RskA_C"/>
    <property type="match status" value="1"/>
</dbReference>
<evidence type="ECO:0000259" key="1">
    <source>
        <dbReference type="Pfam" id="PF10099"/>
    </source>
</evidence>
<dbReference type="InterPro" id="IPR018764">
    <property type="entry name" value="RskA_C"/>
</dbReference>
<feature type="domain" description="Anti-sigma K factor RskA C-terminal" evidence="1">
    <location>
        <begin position="89"/>
        <end position="211"/>
    </location>
</feature>
<dbReference type="GO" id="GO:0006417">
    <property type="term" value="P:regulation of translation"/>
    <property type="evidence" value="ECO:0007669"/>
    <property type="project" value="TreeGrafter"/>
</dbReference>
<dbReference type="RefSeq" id="WP_024485398.1">
    <property type="nucleotide sequence ID" value="NZ_CAMKUH010000002.1"/>
</dbReference>
<organism evidence="2">
    <name type="scientific">Serratia fonticola</name>
    <dbReference type="NCBI Taxonomy" id="47917"/>
    <lineage>
        <taxon>Bacteria</taxon>
        <taxon>Pseudomonadati</taxon>
        <taxon>Pseudomonadota</taxon>
        <taxon>Gammaproteobacteria</taxon>
        <taxon>Enterobacterales</taxon>
        <taxon>Yersiniaceae</taxon>
        <taxon>Serratia</taxon>
    </lineage>
</organism>